<dbReference type="Proteomes" id="UP000186817">
    <property type="component" value="Unassembled WGS sequence"/>
</dbReference>
<protein>
    <submittedName>
        <fullName evidence="1">Uncharacterized protein</fullName>
    </submittedName>
</protein>
<accession>A0A1Q9E9V1</accession>
<sequence length="379" mass="37229">MWGCLLGPEKLEASSHPSLCFHPVSLVFLVAEAEAWEIAGVAPALEDGPKVAIASGGGPMGSFGPSAALLERTGLGGSGGFHLGVGFIRAAVGSRGGVVARLVKSMPPTGGGSGGVLGPGNCGGGVSGTSLSHLGATVSRRSSVECPSQGPVGMAGGCTVGGRLGGYLSLGGATGVGPCVGAGWRGFAGQLRGLDLEDSFVAVVVGKWRAGGMSAKRLGGGGAVVPPSGLEQVAGCEGGVGSLFVPWTATSCWERGNTGAAWTGSSCWERGNTGAGTGGYWIGTGKGLVGRLGGGNMAGAAWGAGSPRTAKERLGPWLWGGWAATLATPLKARGCGGGAWIGGARIDGDLQRILTGFMARGCGVWARSLGCGLGCWQPP</sequence>
<gene>
    <name evidence="1" type="ORF">AK812_SmicGene12731</name>
</gene>
<reference evidence="1 2" key="1">
    <citation type="submission" date="2016-02" db="EMBL/GenBank/DDBJ databases">
        <title>Genome analysis of coral dinoflagellate symbionts highlights evolutionary adaptations to a symbiotic lifestyle.</title>
        <authorList>
            <person name="Aranda M."/>
            <person name="Li Y."/>
            <person name="Liew Y.J."/>
            <person name="Baumgarten S."/>
            <person name="Simakov O."/>
            <person name="Wilson M."/>
            <person name="Piel J."/>
            <person name="Ashoor H."/>
            <person name="Bougouffa S."/>
            <person name="Bajic V.B."/>
            <person name="Ryu T."/>
            <person name="Ravasi T."/>
            <person name="Bayer T."/>
            <person name="Micklem G."/>
            <person name="Kim H."/>
            <person name="Bhak J."/>
            <person name="Lajeunesse T.C."/>
            <person name="Voolstra C.R."/>
        </authorList>
    </citation>
    <scope>NUCLEOTIDE SEQUENCE [LARGE SCALE GENOMIC DNA]</scope>
    <source>
        <strain evidence="1 2">CCMP2467</strain>
    </source>
</reference>
<dbReference type="AlphaFoldDB" id="A0A1Q9E9V1"/>
<organism evidence="1 2">
    <name type="scientific">Symbiodinium microadriaticum</name>
    <name type="common">Dinoflagellate</name>
    <name type="synonym">Zooxanthella microadriatica</name>
    <dbReference type="NCBI Taxonomy" id="2951"/>
    <lineage>
        <taxon>Eukaryota</taxon>
        <taxon>Sar</taxon>
        <taxon>Alveolata</taxon>
        <taxon>Dinophyceae</taxon>
        <taxon>Suessiales</taxon>
        <taxon>Symbiodiniaceae</taxon>
        <taxon>Symbiodinium</taxon>
    </lineage>
</organism>
<comment type="caution">
    <text evidence="1">The sequence shown here is derived from an EMBL/GenBank/DDBJ whole genome shotgun (WGS) entry which is preliminary data.</text>
</comment>
<name>A0A1Q9E9V1_SYMMI</name>
<dbReference type="OrthoDB" id="441318at2759"/>
<evidence type="ECO:0000313" key="2">
    <source>
        <dbReference type="Proteomes" id="UP000186817"/>
    </source>
</evidence>
<evidence type="ECO:0000313" key="1">
    <source>
        <dbReference type="EMBL" id="OLQ04200.1"/>
    </source>
</evidence>
<dbReference type="EMBL" id="LSRX01000216">
    <property type="protein sequence ID" value="OLQ04200.1"/>
    <property type="molecule type" value="Genomic_DNA"/>
</dbReference>
<keyword evidence="2" id="KW-1185">Reference proteome</keyword>
<proteinExistence type="predicted"/>